<reference evidence="1 2" key="1">
    <citation type="submission" date="2023-10" db="EMBL/GenBank/DDBJ databases">
        <title>Development of a sustainable strategy for remediation of hydrocarbon-contaminated territories based on the waste exchange concept.</title>
        <authorList>
            <person name="Krivoruchko A."/>
        </authorList>
    </citation>
    <scope>NUCLEOTIDE SEQUENCE [LARGE SCALE GENOMIC DNA]</scope>
    <source>
        <strain evidence="1 2">IEGM 1323</strain>
    </source>
</reference>
<dbReference type="RefSeq" id="WP_317564737.1">
    <property type="nucleotide sequence ID" value="NZ_JAWLJX010000003.1"/>
</dbReference>
<keyword evidence="2" id="KW-1185">Reference proteome</keyword>
<name>A0ABU4BDQ0_9NOCA</name>
<accession>A0ABU4BDQ0</accession>
<evidence type="ECO:0000313" key="1">
    <source>
        <dbReference type="EMBL" id="MDV6262334.1"/>
    </source>
</evidence>
<gene>
    <name evidence="1" type="ORF">R3P96_13385</name>
</gene>
<proteinExistence type="predicted"/>
<comment type="caution">
    <text evidence="1">The sequence shown here is derived from an EMBL/GenBank/DDBJ whole genome shotgun (WGS) entry which is preliminary data.</text>
</comment>
<dbReference type="EMBL" id="JAWLJX010000003">
    <property type="protein sequence ID" value="MDV6262334.1"/>
    <property type="molecule type" value="Genomic_DNA"/>
</dbReference>
<dbReference type="Proteomes" id="UP001185755">
    <property type="component" value="Unassembled WGS sequence"/>
</dbReference>
<sequence length="169" mass="19503">MHFRSRARIEQCTVPQREWNALSATTDHYDCSTDNDTTPDDYDDSRDTLTANRIRLDARCNSERRRAERVVPKDLQVWGELVTEILQRKVEIIARETLANLSDDDRNLYPTNGLVELVESTEDDEYVILYGGLPLAAVFRSYLDDDANLSYPMAYSPAVPDHFPEEWSE</sequence>
<evidence type="ECO:0000313" key="2">
    <source>
        <dbReference type="Proteomes" id="UP001185755"/>
    </source>
</evidence>
<organism evidence="1 2">
    <name type="scientific">Rhodococcoides yunnanense</name>
    <dbReference type="NCBI Taxonomy" id="278209"/>
    <lineage>
        <taxon>Bacteria</taxon>
        <taxon>Bacillati</taxon>
        <taxon>Actinomycetota</taxon>
        <taxon>Actinomycetes</taxon>
        <taxon>Mycobacteriales</taxon>
        <taxon>Nocardiaceae</taxon>
        <taxon>Rhodococcoides</taxon>
    </lineage>
</organism>
<protein>
    <submittedName>
        <fullName evidence="1">Uncharacterized protein</fullName>
    </submittedName>
</protein>